<evidence type="ECO:0000313" key="2">
    <source>
        <dbReference type="Proteomes" id="UP000036520"/>
    </source>
</evidence>
<name>A0A0H4PD04_9BACT</name>
<evidence type="ECO:0000313" key="1">
    <source>
        <dbReference type="EMBL" id="AKP52129.1"/>
    </source>
</evidence>
<sequence length="165" mass="19710">MKNIIWTIIATAILSTSCSSNSDKITYPKDLKTFSLNDSIKFDQKWYDYKYKIVVYSNGSSTHLIKWAEPIEKFPEIAFLFYIDKKDSTKIKERLKQREFYWPVFYDPENKFLKSNKIKGLGTRPYYRFIFAIKDDKIIDIAKSRNNPTFPEDFEKYLNDFLSEN</sequence>
<dbReference type="RefSeq" id="WP_048642389.1">
    <property type="nucleotide sequence ID" value="NZ_CP012040.1"/>
</dbReference>
<reference evidence="1 2" key="1">
    <citation type="submission" date="2015-07" db="EMBL/GenBank/DDBJ databases">
        <authorList>
            <person name="Kim K.M."/>
        </authorList>
    </citation>
    <scope>NUCLEOTIDE SEQUENCE [LARGE SCALE GENOMIC DNA]</scope>
    <source>
        <strain evidence="1 2">KCTC 12363</strain>
    </source>
</reference>
<dbReference type="EMBL" id="CP012040">
    <property type="protein sequence ID" value="AKP52129.1"/>
    <property type="molecule type" value="Genomic_DNA"/>
</dbReference>
<dbReference type="Proteomes" id="UP000036520">
    <property type="component" value="Chromosome"/>
</dbReference>
<accession>A0A0H4PD04</accession>
<protein>
    <submittedName>
        <fullName evidence="1">Uncharacterized protein</fullName>
    </submittedName>
</protein>
<dbReference type="OrthoDB" id="826198at2"/>
<dbReference type="AlphaFoldDB" id="A0A0H4PD04"/>
<dbReference type="KEGG" id="camu:CA2015_2719"/>
<gene>
    <name evidence="1" type="ORF">CA2015_2719</name>
</gene>
<keyword evidence="2" id="KW-1185">Reference proteome</keyword>
<organism evidence="1 2">
    <name type="scientific">Cyclobacterium amurskyense</name>
    <dbReference type="NCBI Taxonomy" id="320787"/>
    <lineage>
        <taxon>Bacteria</taxon>
        <taxon>Pseudomonadati</taxon>
        <taxon>Bacteroidota</taxon>
        <taxon>Cytophagia</taxon>
        <taxon>Cytophagales</taxon>
        <taxon>Cyclobacteriaceae</taxon>
        <taxon>Cyclobacterium</taxon>
    </lineage>
</organism>
<proteinExistence type="predicted"/>
<dbReference type="PROSITE" id="PS51257">
    <property type="entry name" value="PROKAR_LIPOPROTEIN"/>
    <property type="match status" value="1"/>
</dbReference>